<reference evidence="2" key="1">
    <citation type="submission" date="2016-10" db="EMBL/GenBank/DDBJ databases">
        <authorList>
            <person name="Varghese N."/>
            <person name="Submissions S."/>
        </authorList>
    </citation>
    <scope>NUCLEOTIDE SEQUENCE [LARGE SCALE GENOMIC DNA]</scope>
    <source>
        <strain evidence="2">SP</strain>
    </source>
</reference>
<dbReference type="Gene3D" id="2.70.180.10">
    <property type="entry name" value="Hypothetical protein YojF"/>
    <property type="match status" value="1"/>
</dbReference>
<dbReference type="SUPFAM" id="SSF89442">
    <property type="entry name" value="Hypothetical protein YojF"/>
    <property type="match status" value="1"/>
</dbReference>
<evidence type="ECO:0000313" key="2">
    <source>
        <dbReference type="Proteomes" id="UP000198935"/>
    </source>
</evidence>
<gene>
    <name evidence="1" type="ORF">SAMN05421736_12820</name>
</gene>
<dbReference type="OrthoDB" id="2352913at2"/>
<dbReference type="InterPro" id="IPR014934">
    <property type="entry name" value="DUF1806"/>
</dbReference>
<dbReference type="EMBL" id="FNPI01000028">
    <property type="protein sequence ID" value="SDZ66842.1"/>
    <property type="molecule type" value="Genomic_DNA"/>
</dbReference>
<organism evidence="1 2">
    <name type="scientific">Evansella caseinilytica</name>
    <dbReference type="NCBI Taxonomy" id="1503961"/>
    <lineage>
        <taxon>Bacteria</taxon>
        <taxon>Bacillati</taxon>
        <taxon>Bacillota</taxon>
        <taxon>Bacilli</taxon>
        <taxon>Bacillales</taxon>
        <taxon>Bacillaceae</taxon>
        <taxon>Evansella</taxon>
    </lineage>
</organism>
<sequence length="116" mass="12947">MKPIDPLKVQHTLSQLTGKKLYVHLETTNGAYASHYNQQFLSAGAFIRNVQLTFVQGKIKGDGPYRIGLETESGWLYAEGLTDWELNEQKQVLFAGHDKDGKLAVALELSVTPFPK</sequence>
<name>A0A1H3UWM1_9BACI</name>
<dbReference type="STRING" id="1503961.SAMN05421736_12820"/>
<dbReference type="InterPro" id="IPR036492">
    <property type="entry name" value="YojF_sf"/>
</dbReference>
<keyword evidence="2" id="KW-1185">Reference proteome</keyword>
<protein>
    <recommendedName>
        <fullName evidence="3">DUF1806 family protein</fullName>
    </recommendedName>
</protein>
<evidence type="ECO:0008006" key="3">
    <source>
        <dbReference type="Google" id="ProtNLM"/>
    </source>
</evidence>
<dbReference type="AlphaFoldDB" id="A0A1H3UWM1"/>
<proteinExistence type="predicted"/>
<evidence type="ECO:0000313" key="1">
    <source>
        <dbReference type="EMBL" id="SDZ66842.1"/>
    </source>
</evidence>
<accession>A0A1H3UWM1</accession>
<dbReference type="Pfam" id="PF08830">
    <property type="entry name" value="DUF1806"/>
    <property type="match status" value="1"/>
</dbReference>
<dbReference type="Proteomes" id="UP000198935">
    <property type="component" value="Unassembled WGS sequence"/>
</dbReference>